<dbReference type="PANTHER" id="PTHR22648:SF0">
    <property type="entry name" value="TRANSCRIPTION TERMINATION_ANTITERMINATION PROTEIN NUSA"/>
    <property type="match status" value="1"/>
</dbReference>
<dbReference type="Proteomes" id="UP000525652">
    <property type="component" value="Unassembled WGS sequence"/>
</dbReference>
<dbReference type="GO" id="GO:0005829">
    <property type="term" value="C:cytosol"/>
    <property type="evidence" value="ECO:0007669"/>
    <property type="project" value="TreeGrafter"/>
</dbReference>
<organism evidence="9 10">
    <name type="scientific">Puniceicoccus vermicola</name>
    <dbReference type="NCBI Taxonomy" id="388746"/>
    <lineage>
        <taxon>Bacteria</taxon>
        <taxon>Pseudomonadati</taxon>
        <taxon>Verrucomicrobiota</taxon>
        <taxon>Opitutia</taxon>
        <taxon>Puniceicoccales</taxon>
        <taxon>Puniceicoccaceae</taxon>
        <taxon>Puniceicoccus</taxon>
    </lineage>
</organism>
<dbReference type="GO" id="GO:0003700">
    <property type="term" value="F:DNA-binding transcription factor activity"/>
    <property type="evidence" value="ECO:0007669"/>
    <property type="project" value="InterPro"/>
</dbReference>
<dbReference type="PANTHER" id="PTHR22648">
    <property type="entry name" value="TRANSCRIPTION TERMINATION FACTOR NUSA"/>
    <property type="match status" value="1"/>
</dbReference>
<comment type="caution">
    <text evidence="9">The sequence shown here is derived from an EMBL/GenBank/DDBJ whole genome shotgun (WGS) entry which is preliminary data.</text>
</comment>
<dbReference type="Pfam" id="PF13184">
    <property type="entry name" value="KH_NusA_1st"/>
    <property type="match status" value="1"/>
</dbReference>
<keyword evidence="6 7" id="KW-0804">Transcription</keyword>
<comment type="subcellular location">
    <subcellularLocation>
        <location evidence="7">Cytoplasm</location>
    </subcellularLocation>
</comment>
<comment type="function">
    <text evidence="7">Participates in both transcription termination and antitermination.</text>
</comment>
<dbReference type="InterPro" id="IPR009019">
    <property type="entry name" value="KH_sf_prok-type"/>
</dbReference>
<dbReference type="SUPFAM" id="SSF54814">
    <property type="entry name" value="Prokaryotic type KH domain (KH-domain type II)"/>
    <property type="match status" value="2"/>
</dbReference>
<dbReference type="InterPro" id="IPR058582">
    <property type="entry name" value="KH_NusA_2nd"/>
</dbReference>
<feature type="domain" description="S1 motif" evidence="8">
    <location>
        <begin position="135"/>
        <end position="199"/>
    </location>
</feature>
<evidence type="ECO:0000256" key="2">
    <source>
        <dbReference type="ARBA" id="ARBA00022490"/>
    </source>
</evidence>
<keyword evidence="3 7" id="KW-0889">Transcription antitermination</keyword>
<protein>
    <recommendedName>
        <fullName evidence="7">Transcription termination/antitermination protein NusA</fullName>
    </recommendedName>
</protein>
<dbReference type="EMBL" id="JACHVA010000086">
    <property type="protein sequence ID" value="MBC2602345.1"/>
    <property type="molecule type" value="Genomic_DNA"/>
</dbReference>
<dbReference type="InterPro" id="IPR013735">
    <property type="entry name" value="TF_NusA_N"/>
</dbReference>
<dbReference type="CDD" id="cd02134">
    <property type="entry name" value="KH-II_NusA_rpt1"/>
    <property type="match status" value="1"/>
</dbReference>
<dbReference type="NCBIfam" id="TIGR01953">
    <property type="entry name" value="NusA"/>
    <property type="match status" value="1"/>
</dbReference>
<dbReference type="FunFam" id="3.30.300.20:FF:000002">
    <property type="entry name" value="Transcription termination/antitermination protein NusA"/>
    <property type="match status" value="1"/>
</dbReference>
<dbReference type="Gene3D" id="2.40.50.140">
    <property type="entry name" value="Nucleic acid-binding proteins"/>
    <property type="match status" value="1"/>
</dbReference>
<proteinExistence type="inferred from homology"/>
<dbReference type="GO" id="GO:0003723">
    <property type="term" value="F:RNA binding"/>
    <property type="evidence" value="ECO:0007669"/>
    <property type="project" value="UniProtKB-UniRule"/>
</dbReference>
<evidence type="ECO:0000256" key="6">
    <source>
        <dbReference type="ARBA" id="ARBA00023163"/>
    </source>
</evidence>
<dbReference type="GO" id="GO:0006353">
    <property type="term" value="P:DNA-templated transcription termination"/>
    <property type="evidence" value="ECO:0007669"/>
    <property type="project" value="UniProtKB-UniRule"/>
</dbReference>
<comment type="similarity">
    <text evidence="7">Belongs to the NusA family.</text>
</comment>
<dbReference type="InterPro" id="IPR036555">
    <property type="entry name" value="NusA_N_sf"/>
</dbReference>
<dbReference type="InterPro" id="IPR010213">
    <property type="entry name" value="TF_NusA"/>
</dbReference>
<dbReference type="Pfam" id="PF26594">
    <property type="entry name" value="KH_NusA_2nd"/>
    <property type="match status" value="1"/>
</dbReference>
<keyword evidence="10" id="KW-1185">Reference proteome</keyword>
<evidence type="ECO:0000256" key="1">
    <source>
        <dbReference type="ARBA" id="ARBA00022472"/>
    </source>
</evidence>
<evidence type="ECO:0000256" key="3">
    <source>
        <dbReference type="ARBA" id="ARBA00022814"/>
    </source>
</evidence>
<dbReference type="RefSeq" id="WP_185693034.1">
    <property type="nucleotide sequence ID" value="NZ_JACHVA010000086.1"/>
</dbReference>
<keyword evidence="2 7" id="KW-0963">Cytoplasm</keyword>
<dbReference type="InterPro" id="IPR003029">
    <property type="entry name" value="S1_domain"/>
</dbReference>
<dbReference type="HAMAP" id="MF_00945_B">
    <property type="entry name" value="NusA_B"/>
    <property type="match status" value="1"/>
</dbReference>
<dbReference type="Pfam" id="PF00575">
    <property type="entry name" value="S1"/>
    <property type="match status" value="1"/>
</dbReference>
<dbReference type="SUPFAM" id="SSF50249">
    <property type="entry name" value="Nucleic acid-binding proteins"/>
    <property type="match status" value="1"/>
</dbReference>
<reference evidence="9 10" key="1">
    <citation type="submission" date="2020-07" db="EMBL/GenBank/DDBJ databases">
        <authorList>
            <person name="Feng X."/>
        </authorList>
    </citation>
    <scope>NUCLEOTIDE SEQUENCE [LARGE SCALE GENOMIC DNA]</scope>
    <source>
        <strain evidence="9 10">JCM14086</strain>
    </source>
</reference>
<dbReference type="Gene3D" id="3.30.1480.10">
    <property type="entry name" value="NusA, N-terminal domain"/>
    <property type="match status" value="1"/>
</dbReference>
<dbReference type="Pfam" id="PF08529">
    <property type="entry name" value="NusA_N"/>
    <property type="match status" value="1"/>
</dbReference>
<evidence type="ECO:0000313" key="10">
    <source>
        <dbReference type="Proteomes" id="UP000525652"/>
    </source>
</evidence>
<dbReference type="GO" id="GO:0031564">
    <property type="term" value="P:transcription antitermination"/>
    <property type="evidence" value="ECO:0007669"/>
    <property type="project" value="UniProtKB-UniRule"/>
</dbReference>
<gene>
    <name evidence="7 9" type="primary">nusA</name>
    <name evidence="9" type="ORF">H5P30_11205</name>
</gene>
<dbReference type="CDD" id="cd04455">
    <property type="entry name" value="S1_NusA"/>
    <property type="match status" value="1"/>
</dbReference>
<accession>A0A7X1E496</accession>
<evidence type="ECO:0000259" key="8">
    <source>
        <dbReference type="PROSITE" id="PS50126"/>
    </source>
</evidence>
<keyword evidence="4 7" id="KW-0694">RNA-binding</keyword>
<comment type="subunit">
    <text evidence="7">Monomer. Binds directly to the core enzyme of the DNA-dependent RNA polymerase and to nascent RNA.</text>
</comment>
<dbReference type="InterPro" id="IPR004087">
    <property type="entry name" value="KH_dom"/>
</dbReference>
<dbReference type="InterPro" id="IPR015946">
    <property type="entry name" value="KH_dom-like_a/b"/>
</dbReference>
<dbReference type="PROSITE" id="PS50126">
    <property type="entry name" value="S1"/>
    <property type="match status" value="1"/>
</dbReference>
<dbReference type="SMART" id="SM00316">
    <property type="entry name" value="S1"/>
    <property type="match status" value="1"/>
</dbReference>
<dbReference type="SMART" id="SM00322">
    <property type="entry name" value="KH"/>
    <property type="match status" value="2"/>
</dbReference>
<dbReference type="AlphaFoldDB" id="A0A7X1E496"/>
<evidence type="ECO:0000313" key="9">
    <source>
        <dbReference type="EMBL" id="MBC2602345.1"/>
    </source>
</evidence>
<dbReference type="FunFam" id="2.40.50.140:FF:000058">
    <property type="entry name" value="Transcription termination/antitermination protein NusA"/>
    <property type="match status" value="1"/>
</dbReference>
<keyword evidence="1 7" id="KW-0806">Transcription termination</keyword>
<dbReference type="SUPFAM" id="SSF69705">
    <property type="entry name" value="Transcription factor NusA, N-terminal domain"/>
    <property type="match status" value="1"/>
</dbReference>
<dbReference type="InterPro" id="IPR030842">
    <property type="entry name" value="TF_NusA_bacterial"/>
</dbReference>
<dbReference type="InterPro" id="IPR025249">
    <property type="entry name" value="TF_NusA_KH_1st"/>
</dbReference>
<dbReference type="Gene3D" id="3.30.300.20">
    <property type="match status" value="2"/>
</dbReference>
<keyword evidence="5 7" id="KW-0805">Transcription regulation</keyword>
<sequence>MSSELLSVLEYMEKEKGIGRADMISAITNSIHNAAQKGVHAGQELRIEIDPRSGNMKAWSLLMVTDSVGDPEKEIHIENARKINPDIQLGEILEKPIDPSYLGRIAAQTAKQAILQKIREFERERVFDDFKDQIGDIVSGVIHRRDRSDLIVDLGKTEALLPRRERIPRENFNPGDRIRALLLKIETGNRGPSLVLSRSSLSFVRRLLDLEVTEISDGTVVIERMSREPGYRTKICVNTTDPKVDPVGACVGARGSRVKSIVRELGGEKIDIIRYYPDIKDQLVEALSPAVPRNIEIDEKNHRIGFEIAEDDLSVTIGKGGMNAKLTSQLLGWKLDIRREESANVTIDQQKQTAAKNLVESIGVKPQTAMRLVEMGFTTPAAFEGARIEDLMDMGFSEEESQTIISRIETE</sequence>
<name>A0A7X1E496_9BACT</name>
<evidence type="ECO:0000256" key="5">
    <source>
        <dbReference type="ARBA" id="ARBA00023015"/>
    </source>
</evidence>
<dbReference type="InterPro" id="IPR012340">
    <property type="entry name" value="NA-bd_OB-fold"/>
</dbReference>
<dbReference type="CDD" id="cd22529">
    <property type="entry name" value="KH-II_NusA_rpt2"/>
    <property type="match status" value="1"/>
</dbReference>
<evidence type="ECO:0000256" key="4">
    <source>
        <dbReference type="ARBA" id="ARBA00022884"/>
    </source>
</evidence>
<evidence type="ECO:0000256" key="7">
    <source>
        <dbReference type="HAMAP-Rule" id="MF_00945"/>
    </source>
</evidence>